<evidence type="ECO:0000256" key="1">
    <source>
        <dbReference type="SAM" id="SignalP"/>
    </source>
</evidence>
<dbReference type="OrthoDB" id="9811006at2"/>
<dbReference type="STRING" id="1176587.A8C56_04700"/>
<dbReference type="RefSeq" id="WP_067752720.1">
    <property type="nucleotide sequence ID" value="NZ_CP015772.1"/>
</dbReference>
<keyword evidence="1" id="KW-0732">Signal</keyword>
<gene>
    <name evidence="3" type="ORF">A8C56_04700</name>
</gene>
<dbReference type="InterPro" id="IPR007372">
    <property type="entry name" value="Lipid/polyisoprenoid-bd_YceI"/>
</dbReference>
<accession>A0A1A9HYN9</accession>
<dbReference type="SUPFAM" id="SSF101874">
    <property type="entry name" value="YceI-like"/>
    <property type="match status" value="1"/>
</dbReference>
<organism evidence="3 4">
    <name type="scientific">Niabella ginsenosidivorans</name>
    <dbReference type="NCBI Taxonomy" id="1176587"/>
    <lineage>
        <taxon>Bacteria</taxon>
        <taxon>Pseudomonadati</taxon>
        <taxon>Bacteroidota</taxon>
        <taxon>Chitinophagia</taxon>
        <taxon>Chitinophagales</taxon>
        <taxon>Chitinophagaceae</taxon>
        <taxon>Niabella</taxon>
    </lineage>
</organism>
<dbReference type="PANTHER" id="PTHR34406">
    <property type="entry name" value="PROTEIN YCEI"/>
    <property type="match status" value="1"/>
</dbReference>
<reference evidence="3 4" key="1">
    <citation type="submission" date="2016-05" db="EMBL/GenBank/DDBJ databases">
        <title>Niabella ginsenosidivorans BS26 whole genome sequencing.</title>
        <authorList>
            <person name="Im W.T."/>
            <person name="Siddiqi M.Z."/>
        </authorList>
    </citation>
    <scope>NUCLEOTIDE SEQUENCE [LARGE SCALE GENOMIC DNA]</scope>
    <source>
        <strain evidence="3 4">BS26</strain>
    </source>
</reference>
<dbReference type="Pfam" id="PF04264">
    <property type="entry name" value="YceI"/>
    <property type="match status" value="1"/>
</dbReference>
<dbReference type="EMBL" id="CP015772">
    <property type="protein sequence ID" value="ANH80373.1"/>
    <property type="molecule type" value="Genomic_DNA"/>
</dbReference>
<protein>
    <recommendedName>
        <fullName evidence="2">Lipid/polyisoprenoid-binding YceI-like domain-containing protein</fullName>
    </recommendedName>
</protein>
<proteinExistence type="predicted"/>
<dbReference type="KEGG" id="nia:A8C56_04700"/>
<dbReference type="InterPro" id="IPR036761">
    <property type="entry name" value="TTHA0802/YceI-like_sf"/>
</dbReference>
<dbReference type="SMART" id="SM00867">
    <property type="entry name" value="YceI"/>
    <property type="match status" value="1"/>
</dbReference>
<name>A0A1A9HYN9_9BACT</name>
<dbReference type="Gene3D" id="2.40.128.110">
    <property type="entry name" value="Lipid/polyisoprenoid-binding, YceI-like"/>
    <property type="match status" value="1"/>
</dbReference>
<feature type="signal peptide" evidence="1">
    <location>
        <begin position="1"/>
        <end position="20"/>
    </location>
</feature>
<dbReference type="Proteomes" id="UP000077667">
    <property type="component" value="Chromosome"/>
</dbReference>
<keyword evidence="4" id="KW-1185">Reference proteome</keyword>
<sequence length="179" mass="19637">MKKIILAFCALLFTQINLSAQVLKPVDAESKVAFVIKNMGMDVNGTLKGLKGTIQIDPSNAGKSNFDVTVDVNTINTGIEKRDHHLKGSDFFDAAKYPEIRLQSKRILHKSGDTYYAEAVLTMHGISKEIKFDFIAKPVAGGYQFTGGFSLIRQDYKIGGNSMTMSDKVNVVLSVTAKK</sequence>
<dbReference type="AlphaFoldDB" id="A0A1A9HYN9"/>
<evidence type="ECO:0000259" key="2">
    <source>
        <dbReference type="SMART" id="SM00867"/>
    </source>
</evidence>
<evidence type="ECO:0000313" key="3">
    <source>
        <dbReference type="EMBL" id="ANH80373.1"/>
    </source>
</evidence>
<feature type="domain" description="Lipid/polyisoprenoid-binding YceI-like" evidence="2">
    <location>
        <begin position="22"/>
        <end position="178"/>
    </location>
</feature>
<feature type="chain" id="PRO_5008389603" description="Lipid/polyisoprenoid-binding YceI-like domain-containing protein" evidence="1">
    <location>
        <begin position="21"/>
        <end position="179"/>
    </location>
</feature>
<evidence type="ECO:0000313" key="4">
    <source>
        <dbReference type="Proteomes" id="UP000077667"/>
    </source>
</evidence>
<dbReference type="PANTHER" id="PTHR34406:SF1">
    <property type="entry name" value="PROTEIN YCEI"/>
    <property type="match status" value="1"/>
</dbReference>